<evidence type="ECO:0000313" key="1">
    <source>
        <dbReference type="EMBL" id="KAJ9070205.1"/>
    </source>
</evidence>
<organism evidence="1 2">
    <name type="scientific">Entomophthora muscae</name>
    <dbReference type="NCBI Taxonomy" id="34485"/>
    <lineage>
        <taxon>Eukaryota</taxon>
        <taxon>Fungi</taxon>
        <taxon>Fungi incertae sedis</taxon>
        <taxon>Zoopagomycota</taxon>
        <taxon>Entomophthoromycotina</taxon>
        <taxon>Entomophthoromycetes</taxon>
        <taxon>Entomophthorales</taxon>
        <taxon>Entomophthoraceae</taxon>
        <taxon>Entomophthora</taxon>
    </lineage>
</organism>
<dbReference type="Proteomes" id="UP001165960">
    <property type="component" value="Unassembled WGS sequence"/>
</dbReference>
<evidence type="ECO:0000313" key="2">
    <source>
        <dbReference type="Proteomes" id="UP001165960"/>
    </source>
</evidence>
<comment type="caution">
    <text evidence="1">The sequence shown here is derived from an EMBL/GenBank/DDBJ whole genome shotgun (WGS) entry which is preliminary data.</text>
</comment>
<sequence>MTFAMNIWKSSTRQEASCKSMQESPRMFPQKPGTLKGIAYLNHVQHVALLLMKSPFLKPKILTLLPKGPRGSPAADIEDPNRETPQPDRDTPPRESPVPNVDAPSGETLKPLTEASRKNPNPDAKMSSLEGSDVDIEIMSDDLSYLSDLTSLPSSEDEQAPSPKDLPISSEAQLNNDSSAIPGPPRKYKKARRPPKLANKLKLSQGNSAKRPQNLKRRGKSPKAKEKATKKSKLAPSLPCTKEPNKSCLKPNPCTAELEVEMVLARKQVKRSIFYLIKWKGFPDSYNTWEPSEMLSCDEFIQAFEAAIEDNALVDEWTSIDVDGYQIITLPPNIRSFIELFSQDDGPVVSVYNDIDKSGPPENFTAINQNVFREGVIQPAGQAVGCTCNRDCRLKPESTSCSCNHLQQTKSLYPTYSGKGLLKFKTNNVIYECNSKCACPPSCTNRTVQNGRQVKIQIFKTEDKGWGVRALQKIKKGSFIMEYVGEVITSDEAERRGVLYDARQSTYLFDMDYEHGHAEDCSYTIDACFFGNSSHFFNHSCDPNLAVFPVFIESYSFQLYRLGFFATRDIDYFDELTFDYLPQAQANDSGSSDMPITKYKCFCHTDKCRGFFHI</sequence>
<gene>
    <name evidence="1" type="ORF">DSO57_1010899</name>
</gene>
<accession>A0ACC2T6J7</accession>
<keyword evidence="2" id="KW-1185">Reference proteome</keyword>
<reference evidence="1" key="1">
    <citation type="submission" date="2022-04" db="EMBL/GenBank/DDBJ databases">
        <title>Genome of the entomopathogenic fungus Entomophthora muscae.</title>
        <authorList>
            <person name="Elya C."/>
            <person name="Lovett B.R."/>
            <person name="Lee E."/>
            <person name="Macias A.M."/>
            <person name="Hajek A.E."/>
            <person name="De Bivort B.L."/>
            <person name="Kasson M.T."/>
            <person name="De Fine Licht H.H."/>
            <person name="Stajich J.E."/>
        </authorList>
    </citation>
    <scope>NUCLEOTIDE SEQUENCE</scope>
    <source>
        <strain evidence="1">Berkeley</strain>
    </source>
</reference>
<dbReference type="EMBL" id="QTSX02003587">
    <property type="protein sequence ID" value="KAJ9070205.1"/>
    <property type="molecule type" value="Genomic_DNA"/>
</dbReference>
<protein>
    <submittedName>
        <fullName evidence="1">Uncharacterized protein</fullName>
    </submittedName>
</protein>
<proteinExistence type="predicted"/>
<name>A0ACC2T6J7_9FUNG</name>